<organism evidence="9 10">
    <name type="scientific">Aminobacter aminovorans</name>
    <name type="common">Chelatobacter heintzii</name>
    <dbReference type="NCBI Taxonomy" id="83263"/>
    <lineage>
        <taxon>Bacteria</taxon>
        <taxon>Pseudomonadati</taxon>
        <taxon>Pseudomonadota</taxon>
        <taxon>Alphaproteobacteria</taxon>
        <taxon>Hyphomicrobiales</taxon>
        <taxon>Phyllobacteriaceae</taxon>
        <taxon>Aminobacter</taxon>
    </lineage>
</organism>
<evidence type="ECO:0000256" key="1">
    <source>
        <dbReference type="ARBA" id="ARBA00004651"/>
    </source>
</evidence>
<evidence type="ECO:0000313" key="10">
    <source>
        <dbReference type="Proteomes" id="UP000075755"/>
    </source>
</evidence>
<gene>
    <name evidence="9" type="ORF">AA2016_6136</name>
</gene>
<evidence type="ECO:0000256" key="4">
    <source>
        <dbReference type="ARBA" id="ARBA00022692"/>
    </source>
</evidence>
<dbReference type="AlphaFoldDB" id="A0AAC8YVG4"/>
<feature type="transmembrane region" description="Helical" evidence="7">
    <location>
        <begin position="302"/>
        <end position="328"/>
    </location>
</feature>
<dbReference type="InterPro" id="IPR000515">
    <property type="entry name" value="MetI-like"/>
</dbReference>
<feature type="transmembrane region" description="Helical" evidence="7">
    <location>
        <begin position="256"/>
        <end position="282"/>
    </location>
</feature>
<sequence length="336" mass="36230">MLRFAAKRLLMIIPSLAGMIVLTFALVHLIPGDPVQMMLGERVLGDAEHAHMMRVLGLDQPLHVQLLDYIGKVVRGDLGTSIATKQPVVAELLTLLPATLELTVMAMTLAILIGIPAGIFAACHRGSAIDHTIMALSLSGYSMPVFWWGLLLILGLSVNLGWTPVSGRVGVEFFFEDGTGFMLIDAVASGQAGALKSALIHLALPAFVLGTNPMAVIARMTRSAMLETMDEDYVRTARAKGLRNVRVIGLHALRNAMIPVITVIGLQVGSLVGGAILTETIFSWPGVGRWLVDSIFRRDYPAIQGGVLMIATMIICINLAVDVIYALLNPRISHRR</sequence>
<keyword evidence="9" id="KW-0614">Plasmid</keyword>
<feature type="transmembrane region" description="Helical" evidence="7">
    <location>
        <begin position="145"/>
        <end position="165"/>
    </location>
</feature>
<evidence type="ECO:0000313" key="9">
    <source>
        <dbReference type="EMBL" id="AMS45039.1"/>
    </source>
</evidence>
<evidence type="ECO:0000256" key="3">
    <source>
        <dbReference type="ARBA" id="ARBA00022475"/>
    </source>
</evidence>
<comment type="similarity">
    <text evidence="7">Belongs to the binding-protein-dependent transport system permease family.</text>
</comment>
<dbReference type="KEGG" id="aak:AA2016_6136"/>
<dbReference type="InterPro" id="IPR045621">
    <property type="entry name" value="BPD_transp_1_N"/>
</dbReference>
<feature type="transmembrane region" description="Helical" evidence="7">
    <location>
        <begin position="198"/>
        <end position="218"/>
    </location>
</feature>
<keyword evidence="4 7" id="KW-0812">Transmembrane</keyword>
<dbReference type="InterPro" id="IPR035906">
    <property type="entry name" value="MetI-like_sf"/>
</dbReference>
<dbReference type="Pfam" id="PF00528">
    <property type="entry name" value="BPD_transp_1"/>
    <property type="match status" value="1"/>
</dbReference>
<dbReference type="PANTHER" id="PTHR43163:SF6">
    <property type="entry name" value="DIPEPTIDE TRANSPORT SYSTEM PERMEASE PROTEIN DPPB-RELATED"/>
    <property type="match status" value="1"/>
</dbReference>
<dbReference type="GO" id="GO:0071916">
    <property type="term" value="F:dipeptide transmembrane transporter activity"/>
    <property type="evidence" value="ECO:0007669"/>
    <property type="project" value="TreeGrafter"/>
</dbReference>
<dbReference type="RefSeq" id="WP_067968916.1">
    <property type="nucleotide sequence ID" value="NZ_CP015007.1"/>
</dbReference>
<evidence type="ECO:0000256" key="2">
    <source>
        <dbReference type="ARBA" id="ARBA00022448"/>
    </source>
</evidence>
<feature type="transmembrane region" description="Helical" evidence="7">
    <location>
        <begin position="102"/>
        <end position="124"/>
    </location>
</feature>
<dbReference type="Pfam" id="PF19300">
    <property type="entry name" value="BPD_transp_1_N"/>
    <property type="match status" value="1"/>
</dbReference>
<dbReference type="EMBL" id="CP015007">
    <property type="protein sequence ID" value="AMS45039.1"/>
    <property type="molecule type" value="Genomic_DNA"/>
</dbReference>
<evidence type="ECO:0000256" key="6">
    <source>
        <dbReference type="ARBA" id="ARBA00023136"/>
    </source>
</evidence>
<evidence type="ECO:0000256" key="7">
    <source>
        <dbReference type="RuleBase" id="RU363032"/>
    </source>
</evidence>
<keyword evidence="6 7" id="KW-0472">Membrane</keyword>
<evidence type="ECO:0000259" key="8">
    <source>
        <dbReference type="PROSITE" id="PS50928"/>
    </source>
</evidence>
<keyword evidence="3" id="KW-1003">Cell membrane</keyword>
<protein>
    <submittedName>
        <fullName evidence="9">Peptide ABC transporter permease</fullName>
    </submittedName>
</protein>
<name>A0AAC8YVG4_AMIAI</name>
<keyword evidence="5 7" id="KW-1133">Transmembrane helix</keyword>
<dbReference type="CDD" id="cd06261">
    <property type="entry name" value="TM_PBP2"/>
    <property type="match status" value="1"/>
</dbReference>
<reference evidence="9 10" key="1">
    <citation type="submission" date="2016-03" db="EMBL/GenBank/DDBJ databases">
        <title>Complete genome of Aminobacter aminovorans KCTC 2477.</title>
        <authorList>
            <person name="Kim K.M."/>
        </authorList>
    </citation>
    <scope>NUCLEOTIDE SEQUENCE [LARGE SCALE GENOMIC DNA]</scope>
    <source>
        <strain evidence="9 10">KCTC 2477</strain>
        <plasmid evidence="9 10">pAA02</plasmid>
    </source>
</reference>
<dbReference type="GO" id="GO:0005886">
    <property type="term" value="C:plasma membrane"/>
    <property type="evidence" value="ECO:0007669"/>
    <property type="project" value="UniProtKB-SubCell"/>
</dbReference>
<dbReference type="PANTHER" id="PTHR43163">
    <property type="entry name" value="DIPEPTIDE TRANSPORT SYSTEM PERMEASE PROTEIN DPPB-RELATED"/>
    <property type="match status" value="1"/>
</dbReference>
<proteinExistence type="inferred from homology"/>
<geneLocation type="plasmid" evidence="9 10">
    <name>pAA02</name>
</geneLocation>
<dbReference type="SUPFAM" id="SSF161098">
    <property type="entry name" value="MetI-like"/>
    <property type="match status" value="1"/>
</dbReference>
<dbReference type="PROSITE" id="PS50928">
    <property type="entry name" value="ABC_TM1"/>
    <property type="match status" value="1"/>
</dbReference>
<accession>A0AAC8YVG4</accession>
<feature type="domain" description="ABC transmembrane type-1" evidence="8">
    <location>
        <begin position="96"/>
        <end position="325"/>
    </location>
</feature>
<comment type="subcellular location">
    <subcellularLocation>
        <location evidence="1 7">Cell membrane</location>
        <topology evidence="1 7">Multi-pass membrane protein</topology>
    </subcellularLocation>
</comment>
<keyword evidence="2 7" id="KW-0813">Transport</keyword>
<dbReference type="Gene3D" id="1.10.3720.10">
    <property type="entry name" value="MetI-like"/>
    <property type="match status" value="1"/>
</dbReference>
<feature type="transmembrane region" description="Helical" evidence="7">
    <location>
        <begin position="9"/>
        <end position="30"/>
    </location>
</feature>
<dbReference type="Proteomes" id="UP000075755">
    <property type="component" value="Plasmid pAA02"/>
</dbReference>
<evidence type="ECO:0000256" key="5">
    <source>
        <dbReference type="ARBA" id="ARBA00022989"/>
    </source>
</evidence>